<protein>
    <recommendedName>
        <fullName evidence="2">PB1 domain-containing protein</fullName>
    </recommendedName>
</protein>
<sequence length="609" mass="63370">MMKTFKVSHTASRDQPPVLRKFTLPTDRVTLLFATVQHRFQFDPSLHIELFYRDQDGDLITLSSDEDLRELLASPDGQNDVIRLEVTARPRSQPATETEQPAEATAAPASSASAAAAAADDWLEIESVEDEPLLAGFSTQVYGTTIETPVAAEETVASDETTAATATAADPAKPVLPGSFANRLDALIDAEFPRVSPPAATPTVAAAGSDSAATDPADEPLSPLDDPAASTAPRQQQGVGADTPAFSTLPGSFSSILSGLPSHAEAFSAQLATLVGSPDSALGRLSAILTNPTGAVSSGAINLSDLSSSFSNLGIDVGAAVHEVLQSVRSEAEGVRSEFERFKTQVDAEKAKFEAEVRAALEEAKRARAEAASAGPAQAADPEEVPATEEEEDKSSNTRSTHGHGHGHAHRETKEARRSARADKRCYESRYSWAPRDANNEPHRGMNAGGWCRQPKSGSTSARAGYGGGGGWGAPAPSFAAPPSVMRDAPYGMPGSMPFSTANAAPNGSWSGWGGAHAATAGSSSPPPNDPLPSASVSASPSAGATNFAGQEDDDDKPVLLTAFLGSARTIGFDVDDASIRIALTDIWCESNGRGMSAMLDKACEELFS</sequence>
<dbReference type="InterPro" id="IPR053793">
    <property type="entry name" value="PB1-like"/>
</dbReference>
<dbReference type="EMBL" id="PUHQ01000008">
    <property type="protein sequence ID" value="KAG0665673.1"/>
    <property type="molecule type" value="Genomic_DNA"/>
</dbReference>
<name>A0A9P7B967_RHOMI</name>
<feature type="compositionally biased region" description="Low complexity" evidence="1">
    <location>
        <begin position="93"/>
        <end position="113"/>
    </location>
</feature>
<dbReference type="SMART" id="SM00666">
    <property type="entry name" value="PB1"/>
    <property type="match status" value="1"/>
</dbReference>
<feature type="domain" description="PB1" evidence="2">
    <location>
        <begin position="2"/>
        <end position="89"/>
    </location>
</feature>
<feature type="compositionally biased region" description="Acidic residues" evidence="1">
    <location>
        <begin position="381"/>
        <end position="393"/>
    </location>
</feature>
<keyword evidence="4" id="KW-1185">Reference proteome</keyword>
<feature type="region of interest" description="Disordered" evidence="1">
    <location>
        <begin position="367"/>
        <end position="466"/>
    </location>
</feature>
<feature type="region of interest" description="Disordered" evidence="1">
    <location>
        <begin position="89"/>
        <end position="113"/>
    </location>
</feature>
<evidence type="ECO:0000256" key="1">
    <source>
        <dbReference type="SAM" id="MobiDB-lite"/>
    </source>
</evidence>
<dbReference type="Proteomes" id="UP000777482">
    <property type="component" value="Unassembled WGS sequence"/>
</dbReference>
<evidence type="ECO:0000313" key="3">
    <source>
        <dbReference type="EMBL" id="KAG0665673.1"/>
    </source>
</evidence>
<dbReference type="AlphaFoldDB" id="A0A9P7B967"/>
<reference evidence="3 4" key="1">
    <citation type="submission" date="2020-11" db="EMBL/GenBank/DDBJ databases">
        <title>Kefir isolates.</title>
        <authorList>
            <person name="Marcisauskas S."/>
            <person name="Kim Y."/>
            <person name="Blasche S."/>
        </authorList>
    </citation>
    <scope>NUCLEOTIDE SEQUENCE [LARGE SCALE GENOMIC DNA]</scope>
    <source>
        <strain evidence="3 4">KR</strain>
    </source>
</reference>
<dbReference type="Pfam" id="PF00564">
    <property type="entry name" value="PB1"/>
    <property type="match status" value="1"/>
</dbReference>
<comment type="caution">
    <text evidence="3">The sequence shown here is derived from an EMBL/GenBank/DDBJ whole genome shotgun (WGS) entry which is preliminary data.</text>
</comment>
<feature type="region of interest" description="Disordered" evidence="1">
    <location>
        <begin position="516"/>
        <end position="554"/>
    </location>
</feature>
<feature type="compositionally biased region" description="Basic and acidic residues" evidence="1">
    <location>
        <begin position="410"/>
        <end position="428"/>
    </location>
</feature>
<dbReference type="OrthoDB" id="1594986at2759"/>
<feature type="compositionally biased region" description="Low complexity" evidence="1">
    <location>
        <begin position="370"/>
        <end position="380"/>
    </location>
</feature>
<feature type="region of interest" description="Disordered" evidence="1">
    <location>
        <begin position="195"/>
        <end position="241"/>
    </location>
</feature>
<dbReference type="InterPro" id="IPR000270">
    <property type="entry name" value="PB1_dom"/>
</dbReference>
<dbReference type="Gene3D" id="3.10.20.90">
    <property type="entry name" value="Phosphatidylinositol 3-kinase Catalytic Subunit, Chain A, domain 1"/>
    <property type="match status" value="1"/>
</dbReference>
<organism evidence="3 4">
    <name type="scientific">Rhodotorula mucilaginosa</name>
    <name type="common">Yeast</name>
    <name type="synonym">Rhodotorula rubra</name>
    <dbReference type="NCBI Taxonomy" id="5537"/>
    <lineage>
        <taxon>Eukaryota</taxon>
        <taxon>Fungi</taxon>
        <taxon>Dikarya</taxon>
        <taxon>Basidiomycota</taxon>
        <taxon>Pucciniomycotina</taxon>
        <taxon>Microbotryomycetes</taxon>
        <taxon>Sporidiobolales</taxon>
        <taxon>Sporidiobolaceae</taxon>
        <taxon>Rhodotorula</taxon>
    </lineage>
</organism>
<evidence type="ECO:0000313" key="4">
    <source>
        <dbReference type="Proteomes" id="UP000777482"/>
    </source>
</evidence>
<proteinExistence type="predicted"/>
<evidence type="ECO:0000259" key="2">
    <source>
        <dbReference type="PROSITE" id="PS51745"/>
    </source>
</evidence>
<feature type="compositionally biased region" description="Low complexity" evidence="1">
    <location>
        <begin position="532"/>
        <end position="543"/>
    </location>
</feature>
<dbReference type="CDD" id="cd05992">
    <property type="entry name" value="PB1"/>
    <property type="match status" value="1"/>
</dbReference>
<dbReference type="PROSITE" id="PS51745">
    <property type="entry name" value="PB1"/>
    <property type="match status" value="1"/>
</dbReference>
<dbReference type="SUPFAM" id="SSF54277">
    <property type="entry name" value="CAD &amp; PB1 domains"/>
    <property type="match status" value="1"/>
</dbReference>
<accession>A0A9P7B967</accession>
<gene>
    <name evidence="3" type="ORF">C6P46_006457</name>
</gene>